<dbReference type="RefSeq" id="WP_104837601.1">
    <property type="nucleotide sequence ID" value="NZ_CP026606.1"/>
</dbReference>
<evidence type="ECO:0000256" key="1">
    <source>
        <dbReference type="SAM" id="Phobius"/>
    </source>
</evidence>
<gene>
    <name evidence="3" type="ORF">HNP94_001442</name>
    <name evidence="4" type="ORF">HNP96_001826</name>
    <name evidence="2" type="ORF">MMJJ_05720</name>
</gene>
<dbReference type="AlphaFoldDB" id="A0A2L1C9C3"/>
<keyword evidence="1" id="KW-0472">Membrane</keyword>
<dbReference type="Proteomes" id="UP000590564">
    <property type="component" value="Unassembled WGS sequence"/>
</dbReference>
<reference evidence="3 6" key="3">
    <citation type="submission" date="2020-07" db="EMBL/GenBank/DDBJ databases">
        <title>Genomic Encyclopedia of Type Strains, Phase IV (KMG-V): Genome sequencing to study the core and pangenomes of soil and plant-associated prokaryotes.</title>
        <authorList>
            <person name="Whitman W."/>
        </authorList>
    </citation>
    <scope>NUCLEOTIDE SEQUENCE [LARGE SCALE GENOMIC DNA]</scope>
    <source>
        <strain evidence="3 6">C13</strain>
        <strain evidence="4 7">D1</strain>
    </source>
</reference>
<name>A0A2L1C9C3_METMI</name>
<organism evidence="2 5">
    <name type="scientific">Methanococcus maripaludis</name>
    <name type="common">Methanococcus deltae</name>
    <dbReference type="NCBI Taxonomy" id="39152"/>
    <lineage>
        <taxon>Archaea</taxon>
        <taxon>Methanobacteriati</taxon>
        <taxon>Methanobacteriota</taxon>
        <taxon>Methanomada group</taxon>
        <taxon>Methanococci</taxon>
        <taxon>Methanococcales</taxon>
        <taxon>Methanococcaceae</taxon>
        <taxon>Methanococcus</taxon>
    </lineage>
</organism>
<dbReference type="EMBL" id="JACDUO010000002">
    <property type="protein sequence ID" value="MBA2864420.1"/>
    <property type="molecule type" value="Genomic_DNA"/>
</dbReference>
<protein>
    <submittedName>
        <fullName evidence="3">ABC-type nickel/cobalt efflux system permease component RcnA</fullName>
    </submittedName>
</protein>
<evidence type="ECO:0000313" key="7">
    <source>
        <dbReference type="Proteomes" id="UP000590564"/>
    </source>
</evidence>
<dbReference type="Proteomes" id="UP000239462">
    <property type="component" value="Chromosome"/>
</dbReference>
<dbReference type="Proteomes" id="UP000567099">
    <property type="component" value="Unassembled WGS sequence"/>
</dbReference>
<sequence length="65" mass="7204">MVSLLPILAGSCLVIATITTLFIRKIKKEIQTIKEGNSNMADSSIYDTECGHNNHHHDCDDCDND</sequence>
<evidence type="ECO:0000313" key="2">
    <source>
        <dbReference type="EMBL" id="AVB75988.1"/>
    </source>
</evidence>
<dbReference type="GeneID" id="36101665"/>
<dbReference type="EMBL" id="CP026606">
    <property type="protein sequence ID" value="AVB75988.1"/>
    <property type="molecule type" value="Genomic_DNA"/>
</dbReference>
<dbReference type="KEGG" id="mmad:MMJJ_05720"/>
<reference evidence="5" key="1">
    <citation type="journal article" date="2018" name="Genome Announc.">
        <title>Complete Genome Sequence of the Methanococcus maripaludis Type Strain JJ (DSM 2067), a Model for Selenoprotein Synthesis in Archaea.</title>
        <authorList>
            <person name="Poehlein A."/>
            <person name="Heym D."/>
            <person name="Quitzke V."/>
            <person name="Fersch J."/>
            <person name="Daniel R."/>
            <person name="Rother M."/>
        </authorList>
    </citation>
    <scope>NUCLEOTIDE SEQUENCE [LARGE SCALE GENOMIC DNA]</scope>
    <source>
        <strain evidence="5">DSM 2067</strain>
    </source>
</reference>
<dbReference type="EMBL" id="JACHED010000005">
    <property type="protein sequence ID" value="MBB6497767.1"/>
    <property type="molecule type" value="Genomic_DNA"/>
</dbReference>
<keyword evidence="1" id="KW-1133">Transmembrane helix</keyword>
<reference evidence="2" key="2">
    <citation type="submission" date="2018-02" db="EMBL/GenBank/DDBJ databases">
        <title>Complete genome sequence of the Methanococcus maripaludis type strain JJ (DSM 2067), a model for selenoprotein synthesis in Archaea.</title>
        <authorList>
            <person name="Poehlein A."/>
            <person name="Heym D."/>
            <person name="Quitzke V."/>
            <person name="Fersch J."/>
            <person name="Daniel R."/>
            <person name="Rother M."/>
        </authorList>
    </citation>
    <scope>NUCLEOTIDE SEQUENCE [LARGE SCALE GENOMIC DNA]</scope>
    <source>
        <strain evidence="2">DSM 2067</strain>
    </source>
</reference>
<evidence type="ECO:0000313" key="3">
    <source>
        <dbReference type="EMBL" id="MBA2864420.1"/>
    </source>
</evidence>
<evidence type="ECO:0000313" key="4">
    <source>
        <dbReference type="EMBL" id="MBB6497767.1"/>
    </source>
</evidence>
<keyword evidence="1" id="KW-0812">Transmembrane</keyword>
<accession>A0A2L1C9C3</accession>
<feature type="transmembrane region" description="Helical" evidence="1">
    <location>
        <begin position="6"/>
        <end position="23"/>
    </location>
</feature>
<evidence type="ECO:0000313" key="5">
    <source>
        <dbReference type="Proteomes" id="UP000239462"/>
    </source>
</evidence>
<evidence type="ECO:0000313" key="6">
    <source>
        <dbReference type="Proteomes" id="UP000567099"/>
    </source>
</evidence>
<proteinExistence type="predicted"/>